<evidence type="ECO:0000256" key="2">
    <source>
        <dbReference type="SAM" id="SignalP"/>
    </source>
</evidence>
<keyword evidence="4" id="KW-1185">Reference proteome</keyword>
<dbReference type="HOGENOM" id="CLU_116397_0_0_1"/>
<evidence type="ECO:0000313" key="4">
    <source>
        <dbReference type="Proteomes" id="UP000007431"/>
    </source>
</evidence>
<proteinExistence type="predicted"/>
<dbReference type="EMBL" id="GL377306">
    <property type="protein sequence ID" value="EFI96903.1"/>
    <property type="molecule type" value="Genomic_DNA"/>
</dbReference>
<dbReference type="AlphaFoldDB" id="D8Q538"/>
<dbReference type="RefSeq" id="XP_003031806.1">
    <property type="nucleotide sequence ID" value="XM_003031760.1"/>
</dbReference>
<accession>D8Q538</accession>
<protein>
    <submittedName>
        <fullName evidence="3">Expressed protein</fullName>
    </submittedName>
</protein>
<sequence length="194" mass="20364">MVTSAHSIRTMVLRLAIPLLLLASYVAAQTQTVVIGGESIVEAITTDEDGLPTTQTLRTLTTTALTTTTTDLDDEDEETTTTTPVEDEETTTQPVVGQPADTSGANAGDPTPFTYTTLIDGEYQEVEDVFTPSLMQTVMPDPTFTGSEMAYSEYTAIYTQSTDAANAAATPHVAEWFATVAGGLVAGAAAVAML</sequence>
<organism evidence="4">
    <name type="scientific">Schizophyllum commune (strain H4-8 / FGSC 9210)</name>
    <name type="common">Split gill fungus</name>
    <dbReference type="NCBI Taxonomy" id="578458"/>
    <lineage>
        <taxon>Eukaryota</taxon>
        <taxon>Fungi</taxon>
        <taxon>Dikarya</taxon>
        <taxon>Basidiomycota</taxon>
        <taxon>Agaricomycotina</taxon>
        <taxon>Agaricomycetes</taxon>
        <taxon>Agaricomycetidae</taxon>
        <taxon>Agaricales</taxon>
        <taxon>Schizophyllaceae</taxon>
        <taxon>Schizophyllum</taxon>
    </lineage>
</organism>
<reference evidence="3 4" key="1">
    <citation type="journal article" date="2010" name="Nat. Biotechnol.">
        <title>Genome sequence of the model mushroom Schizophyllum commune.</title>
        <authorList>
            <person name="Ohm R.A."/>
            <person name="de Jong J.F."/>
            <person name="Lugones L.G."/>
            <person name="Aerts A."/>
            <person name="Kothe E."/>
            <person name="Stajich J.E."/>
            <person name="de Vries R.P."/>
            <person name="Record E."/>
            <person name="Levasseur A."/>
            <person name="Baker S.E."/>
            <person name="Bartholomew K.A."/>
            <person name="Coutinho P.M."/>
            <person name="Erdmann S."/>
            <person name="Fowler T.J."/>
            <person name="Gathman A.C."/>
            <person name="Lombard V."/>
            <person name="Henrissat B."/>
            <person name="Knabe N."/>
            <person name="Kuees U."/>
            <person name="Lilly W.W."/>
            <person name="Lindquist E."/>
            <person name="Lucas S."/>
            <person name="Magnuson J.K."/>
            <person name="Piumi F."/>
            <person name="Raudaskoski M."/>
            <person name="Salamov A."/>
            <person name="Schmutz J."/>
            <person name="Schwarze F.W.M.R."/>
            <person name="vanKuyk P.A."/>
            <person name="Horton J.S."/>
            <person name="Grigoriev I.V."/>
            <person name="Woesten H.A.B."/>
        </authorList>
    </citation>
    <scope>NUCLEOTIDE SEQUENCE [LARGE SCALE GENOMIC DNA]</scope>
    <source>
        <strain evidence="4">H4-8 / FGSC 9210</strain>
    </source>
</reference>
<dbReference type="GeneID" id="9596328"/>
<dbReference type="InParanoid" id="D8Q538"/>
<dbReference type="VEuPathDB" id="FungiDB:SCHCODRAFT_02503500"/>
<feature type="non-terminal residue" evidence="3">
    <location>
        <position position="194"/>
    </location>
</feature>
<dbReference type="OMA" id="AGGIWIF"/>
<gene>
    <name evidence="3" type="ORF">SCHCODRAFT_109091</name>
</gene>
<dbReference type="OrthoDB" id="3257429at2759"/>
<feature type="region of interest" description="Disordered" evidence="1">
    <location>
        <begin position="65"/>
        <end position="111"/>
    </location>
</feature>
<dbReference type="KEGG" id="scm:SCHCO_02503500"/>
<dbReference type="Proteomes" id="UP000007431">
    <property type="component" value="Unassembled WGS sequence"/>
</dbReference>
<keyword evidence="2" id="KW-0732">Signal</keyword>
<feature type="compositionally biased region" description="Acidic residues" evidence="1">
    <location>
        <begin position="71"/>
        <end position="90"/>
    </location>
</feature>
<name>D8Q538_SCHCM</name>
<feature type="chain" id="PRO_5003120547" evidence="2">
    <location>
        <begin position="29"/>
        <end position="194"/>
    </location>
</feature>
<feature type="signal peptide" evidence="2">
    <location>
        <begin position="1"/>
        <end position="28"/>
    </location>
</feature>
<evidence type="ECO:0000313" key="3">
    <source>
        <dbReference type="EMBL" id="EFI96903.1"/>
    </source>
</evidence>
<evidence type="ECO:0000256" key="1">
    <source>
        <dbReference type="SAM" id="MobiDB-lite"/>
    </source>
</evidence>